<dbReference type="GO" id="GO:0106073">
    <property type="term" value="F:dolichyl pyrophosphate Glc2Man9GlcNAc2 alpha-1,2-glucosyltransferase activity"/>
    <property type="evidence" value="ECO:0007669"/>
    <property type="project" value="UniProtKB-EC"/>
</dbReference>
<evidence type="ECO:0000313" key="17">
    <source>
        <dbReference type="Proteomes" id="UP001175261"/>
    </source>
</evidence>
<dbReference type="InterPro" id="IPR016900">
    <property type="entry name" value="Alg10"/>
</dbReference>
<evidence type="ECO:0000256" key="6">
    <source>
        <dbReference type="ARBA" id="ARBA00022676"/>
    </source>
</evidence>
<keyword evidence="10 15" id="KW-1133">Transmembrane helix</keyword>
<feature type="transmembrane region" description="Helical" evidence="15">
    <location>
        <begin position="134"/>
        <end position="152"/>
    </location>
</feature>
<evidence type="ECO:0000256" key="2">
    <source>
        <dbReference type="ARBA" id="ARBA00004922"/>
    </source>
</evidence>
<keyword evidence="7" id="KW-0808">Transferase</keyword>
<comment type="subcellular location">
    <subcellularLocation>
        <location evidence="1">Endoplasmic reticulum membrane</location>
        <topology evidence="1">Multi-pass membrane protein</topology>
    </subcellularLocation>
</comment>
<organism evidence="16 17">
    <name type="scientific">Sarocladium strictum</name>
    <name type="common">Black bundle disease fungus</name>
    <name type="synonym">Acremonium strictum</name>
    <dbReference type="NCBI Taxonomy" id="5046"/>
    <lineage>
        <taxon>Eukaryota</taxon>
        <taxon>Fungi</taxon>
        <taxon>Dikarya</taxon>
        <taxon>Ascomycota</taxon>
        <taxon>Pezizomycotina</taxon>
        <taxon>Sordariomycetes</taxon>
        <taxon>Hypocreomycetidae</taxon>
        <taxon>Hypocreales</taxon>
        <taxon>Sarocladiaceae</taxon>
        <taxon>Sarocladium</taxon>
    </lineage>
</organism>
<feature type="transmembrane region" description="Helical" evidence="15">
    <location>
        <begin position="419"/>
        <end position="444"/>
    </location>
</feature>
<evidence type="ECO:0000256" key="8">
    <source>
        <dbReference type="ARBA" id="ARBA00022692"/>
    </source>
</evidence>
<feature type="transmembrane region" description="Helical" evidence="15">
    <location>
        <begin position="590"/>
        <end position="610"/>
    </location>
</feature>
<feature type="transmembrane region" description="Helical" evidence="15">
    <location>
        <begin position="16"/>
        <end position="34"/>
    </location>
</feature>
<keyword evidence="6" id="KW-0328">Glycosyltransferase</keyword>
<evidence type="ECO:0000256" key="3">
    <source>
        <dbReference type="ARBA" id="ARBA00010600"/>
    </source>
</evidence>
<keyword evidence="9" id="KW-0256">Endoplasmic reticulum</keyword>
<evidence type="ECO:0000256" key="5">
    <source>
        <dbReference type="ARBA" id="ARBA00018512"/>
    </source>
</evidence>
<comment type="function">
    <text evidence="13">Dol-P-Glc:Glc(2)Man(9)GlcNAc(2)-PP-Dol alpha-1,2-glucosyltransferase that operates in the biosynthetic pathway of dolichol-linked oligosaccharides, the glycan precursors employed in protein asparagine (N)-glycosylation. The assembly of dolichol-linked oligosaccharides begins on the cytosolic side of the endoplasmic reticulum membrane and finishes in its lumen. The sequential addition of sugars to dolichol pyrophosphate produces dolichol-linked oligosaccharides containing fourteen sugars, including two GlcNAcs, nine mannoses and three glucoses. Once assembled, the oligosaccharide is transferred from the lipid to nascent proteins by oligosaccharyltransferases. In the lumen of the endoplasmic reticulum, adds the third and last glucose residue from dolichyl phosphate glucose (Dol-P-Glc) onto the lipid-linked oligosaccharide intermediate Glc(2)Man(9)GlcNAc(2)-PP-Dol to produce Glc(3)Man(9)GlcNAc(2)-PP-Dol.</text>
</comment>
<comment type="pathway">
    <text evidence="2">Protein modification; protein glycosylation.</text>
</comment>
<comment type="similarity">
    <text evidence="3">Belongs to the ALG10 glucosyltransferase family.</text>
</comment>
<evidence type="ECO:0000256" key="13">
    <source>
        <dbReference type="ARBA" id="ARBA00044727"/>
    </source>
</evidence>
<evidence type="ECO:0000256" key="9">
    <source>
        <dbReference type="ARBA" id="ARBA00022824"/>
    </source>
</evidence>
<comment type="caution">
    <text evidence="16">The sequence shown here is derived from an EMBL/GenBank/DDBJ whole genome shotgun (WGS) entry which is preliminary data.</text>
</comment>
<dbReference type="GO" id="GO:0005789">
    <property type="term" value="C:endoplasmic reticulum membrane"/>
    <property type="evidence" value="ECO:0007669"/>
    <property type="project" value="UniProtKB-SubCell"/>
</dbReference>
<evidence type="ECO:0000256" key="11">
    <source>
        <dbReference type="ARBA" id="ARBA00023136"/>
    </source>
</evidence>
<dbReference type="AlphaFoldDB" id="A0AA39LBQ7"/>
<sequence length="633" mass="70730">MDSPESHHENPTQRTSLLWLAGLIPPLLGLHVGIKPRSNSNSQKGFRWLLVLATIATLSLTWVNVASHYVPEPYLDEVFHIPQAQRYGLGKYLEWDDKLTTPPGLYVYSLLMFLISGAKSKLTTLTPHDLRATNAVALLILCYLSLLCRLELTHLLSPNTTRKGLTPYTLHTALNICLFPLLFFFSGLYYTDVISTAAVLASFLNHLRRAGKVADGGAPGLLNDLGTVLLGVGALFMRQTNVFWTVVFMGGLEAVQAVKTLKPESVGKDEQSDGTLIGDVKFFIRRSSAGEVHDVPLSRAWVEDWLATAVSLLIAGLCNPSRVLRAIWPYIAVLISFVGFVAWNGGVVLGDKTNHVATIHLAQMLYIWPFFAFFSLPLLLPYLVTLLDKSWAMLNSGRQEASQGLPPATSVPTRSKLLAAIYLLGTLLVSLAIVRFNTIIHPFTLADNRHYMFYVFRYTIRRATWVRYALVVAYTISRWLVWGVFSGSAGETSVPARADEKQPTTYQEDRTFVPTSTAIICLLATTLSLITAPLVEPRYFIVPWVIWRLLVPAWHLPKGAEQGMIEAADKSNSIVVRRVLQYAREVDSRLALETAWFVLVNLATIGIFLLKPYQWRAEDGTLLDEGRLQRFMW</sequence>
<evidence type="ECO:0000256" key="15">
    <source>
        <dbReference type="SAM" id="Phobius"/>
    </source>
</evidence>
<feature type="transmembrane region" description="Helical" evidence="15">
    <location>
        <begin position="105"/>
        <end position="122"/>
    </location>
</feature>
<name>A0AA39LBQ7_SARSR</name>
<evidence type="ECO:0000256" key="4">
    <source>
        <dbReference type="ARBA" id="ARBA00011967"/>
    </source>
</evidence>
<evidence type="ECO:0000313" key="16">
    <source>
        <dbReference type="EMBL" id="KAK0391413.1"/>
    </source>
</evidence>
<feature type="transmembrane region" description="Helical" evidence="15">
    <location>
        <begin position="361"/>
        <end position="384"/>
    </location>
</feature>
<comment type="catalytic activity">
    <reaction evidence="14">
        <text>an alpha-D-Glc-(1-&gt;3)-alpha-D-Glc-(1-&gt;3)-alpha-D-Man-(1-&gt;2)-alpha-D-Man-(1-&gt;2)-alpha-D-Man-(1-&gt;3)-[alpha-D-Man-(1-&gt;2)-alpha-D-Man-(1-&gt;3)-[alpha-D-Man-(1-&gt;2)-alpha-D-Man-(1-&gt;6)]-alpha-D-Man-(1-&gt;6)]-beta-D-Man-(1-&gt;4)-beta-D-GlcNAc-(1-&gt;4)-alpha-D-GlcNAc-diphospho-di-trans,poly-cis-dolichol + a di-trans,poly-cis-dolichyl beta-D-glucosyl phosphate = a alpha-D-Glc-(1-&gt;2)-alpha-D-Glc-(1-&gt;3)-alpha-D-Glc-(1-&gt;3)-alpha-D-Man-(1-&gt;2)-alpha-D-Man-(1-&gt;2)-alpha-D-Man-(1-&gt;3)-[alpha-D-Man-(1-&gt;2)-alpha-D-Man-(1-&gt;3)-[alpha-D-Man-(1-&gt;2)-alpha-D-Man-(1-&gt;6)]-alpha-D-Man-(1-&gt;6)]-beta-D-Man-(1-&gt;4)-beta-D-GlcNAc-(1-&gt;4)-alpha-D-GlcNAc-diphospho-di-trans,poly-cis-dolichol + a di-trans,poly-cis-dolichyl phosphate + H(+)</text>
        <dbReference type="Rhea" id="RHEA:29543"/>
        <dbReference type="Rhea" id="RHEA-COMP:19498"/>
        <dbReference type="Rhea" id="RHEA-COMP:19502"/>
        <dbReference type="Rhea" id="RHEA-COMP:19512"/>
        <dbReference type="Rhea" id="RHEA-COMP:19522"/>
        <dbReference type="ChEBI" id="CHEBI:15378"/>
        <dbReference type="ChEBI" id="CHEBI:57525"/>
        <dbReference type="ChEBI" id="CHEBI:57683"/>
        <dbReference type="ChEBI" id="CHEBI:132522"/>
        <dbReference type="ChEBI" id="CHEBI:132523"/>
        <dbReference type="EC" id="2.4.1.256"/>
    </reaction>
    <physiologicalReaction direction="left-to-right" evidence="14">
        <dbReference type="Rhea" id="RHEA:29544"/>
    </physiologicalReaction>
</comment>
<evidence type="ECO:0000256" key="10">
    <source>
        <dbReference type="ARBA" id="ARBA00022989"/>
    </source>
</evidence>
<keyword evidence="11 15" id="KW-0472">Membrane</keyword>
<evidence type="ECO:0000256" key="12">
    <source>
        <dbReference type="ARBA" id="ARBA00032069"/>
    </source>
</evidence>
<dbReference type="EMBL" id="JAPDFR010000001">
    <property type="protein sequence ID" value="KAK0391413.1"/>
    <property type="molecule type" value="Genomic_DNA"/>
</dbReference>
<dbReference type="Proteomes" id="UP001175261">
    <property type="component" value="Unassembled WGS sequence"/>
</dbReference>
<dbReference type="Pfam" id="PF04922">
    <property type="entry name" value="DIE2_ALG10"/>
    <property type="match status" value="1"/>
</dbReference>
<keyword evidence="8 15" id="KW-0812">Transmembrane</keyword>
<proteinExistence type="inferred from homology"/>
<protein>
    <recommendedName>
        <fullName evidence="5">Dol-P-Glc:Glc(2)Man(9)GlcNAc(2)-PP-Dol alpha-1,2-glucosyltransferase</fullName>
        <ecNumber evidence="4">2.4.1.256</ecNumber>
    </recommendedName>
    <alternativeName>
        <fullName evidence="12">Asparagine-linked glycosylation protein 10</fullName>
    </alternativeName>
</protein>
<dbReference type="PANTHER" id="PTHR12989">
    <property type="entry name" value="ALPHA-1,2-GLUCOSYLTRANSFERASE ALG10"/>
    <property type="match status" value="1"/>
</dbReference>
<evidence type="ECO:0000256" key="7">
    <source>
        <dbReference type="ARBA" id="ARBA00022679"/>
    </source>
</evidence>
<gene>
    <name evidence="16" type="ORF">NLU13_0913</name>
</gene>
<evidence type="ECO:0000256" key="1">
    <source>
        <dbReference type="ARBA" id="ARBA00004477"/>
    </source>
</evidence>
<feature type="transmembrane region" description="Helical" evidence="15">
    <location>
        <begin position="465"/>
        <end position="485"/>
    </location>
</feature>
<feature type="transmembrane region" description="Helical" evidence="15">
    <location>
        <begin position="172"/>
        <end position="204"/>
    </location>
</feature>
<reference evidence="16" key="1">
    <citation type="submission" date="2022-10" db="EMBL/GenBank/DDBJ databases">
        <title>Determination and structural analysis of whole genome sequence of Sarocladium strictum F4-1.</title>
        <authorList>
            <person name="Hu L."/>
            <person name="Jiang Y."/>
        </authorList>
    </citation>
    <scope>NUCLEOTIDE SEQUENCE</scope>
    <source>
        <strain evidence="16">F4-1</strain>
    </source>
</reference>
<dbReference type="GO" id="GO:0006488">
    <property type="term" value="P:dolichol-linked oligosaccharide biosynthetic process"/>
    <property type="evidence" value="ECO:0007669"/>
    <property type="project" value="InterPro"/>
</dbReference>
<dbReference type="PANTHER" id="PTHR12989:SF10">
    <property type="entry name" value="DOL-P-GLC:GLC(2)MAN(9)GLCNAC(2)-PP-DOL ALPHA-1,2-GLUCOSYLTRANSFERASE-RELATED"/>
    <property type="match status" value="1"/>
</dbReference>
<accession>A0AA39LBQ7</accession>
<keyword evidence="17" id="KW-1185">Reference proteome</keyword>
<feature type="transmembrane region" description="Helical" evidence="15">
    <location>
        <begin position="512"/>
        <end position="532"/>
    </location>
</feature>
<feature type="transmembrane region" description="Helical" evidence="15">
    <location>
        <begin position="46"/>
        <end position="65"/>
    </location>
</feature>
<evidence type="ECO:0000256" key="14">
    <source>
        <dbReference type="ARBA" id="ARBA00048064"/>
    </source>
</evidence>
<dbReference type="EC" id="2.4.1.256" evidence="4"/>
<feature type="transmembrane region" description="Helical" evidence="15">
    <location>
        <begin position="327"/>
        <end position="349"/>
    </location>
</feature>